<dbReference type="SUPFAM" id="SSF88697">
    <property type="entry name" value="PUA domain-like"/>
    <property type="match status" value="1"/>
</dbReference>
<dbReference type="InterPro" id="IPR039440">
    <property type="entry name" value="DUF3850"/>
</dbReference>
<keyword evidence="1" id="KW-0175">Coiled coil</keyword>
<protein>
    <recommendedName>
        <fullName evidence="2">DUF3850 domain-containing protein</fullName>
    </recommendedName>
</protein>
<feature type="domain" description="DUF3850" evidence="2">
    <location>
        <begin position="3"/>
        <end position="76"/>
    </location>
</feature>
<dbReference type="RefSeq" id="WP_074715598.1">
    <property type="nucleotide sequence ID" value="NZ_BJOA01000339.1"/>
</dbReference>
<dbReference type="OrthoDB" id="1700487at2"/>
<dbReference type="Gene3D" id="2.30.130.30">
    <property type="entry name" value="Hypothetical protein"/>
    <property type="match status" value="1"/>
</dbReference>
<reference evidence="3 4" key="1">
    <citation type="submission" date="2016-10" db="EMBL/GenBank/DDBJ databases">
        <authorList>
            <person name="de Groot N.N."/>
        </authorList>
    </citation>
    <scope>NUCLEOTIDE SEQUENCE [LARGE SCALE GENOMIC DNA]</scope>
    <source>
        <strain evidence="3 4">DSM 2895</strain>
    </source>
</reference>
<accession>A0A1G9D007</accession>
<name>A0A1G9D007_ANEMI</name>
<dbReference type="GeneID" id="87589802"/>
<dbReference type="Proteomes" id="UP000182836">
    <property type="component" value="Unassembled WGS sequence"/>
</dbReference>
<evidence type="ECO:0000313" key="4">
    <source>
        <dbReference type="Proteomes" id="UP000182836"/>
    </source>
</evidence>
<evidence type="ECO:0000256" key="1">
    <source>
        <dbReference type="SAM" id="Coils"/>
    </source>
</evidence>
<evidence type="ECO:0000313" key="3">
    <source>
        <dbReference type="EMBL" id="SDK57222.1"/>
    </source>
</evidence>
<sequence length="188" mass="22022">MKTHELKTEPPYFQAVLDGRKRFEIRHNYRDFEEGDKLLLKEYDADVHVFTGRKVKVTVTYITEYAQQPGYVVLSIRKNGGMNDVELSDIEERLNETTQGEWFRYHDEGAPMNIIGTFVDGEEKGIGEFYHDEDVDFIVNAPNDMRRLLDEVERLRKENAILKSQKVRQLTNDICDRNNKGMQKLSSE</sequence>
<gene>
    <name evidence="3" type="ORF">SAMN04487909_17410</name>
</gene>
<evidence type="ECO:0000259" key="2">
    <source>
        <dbReference type="Pfam" id="PF12961"/>
    </source>
</evidence>
<proteinExistence type="predicted"/>
<organism evidence="3 4">
    <name type="scientific">Aneurinibacillus migulanus</name>
    <name type="common">Bacillus migulanus</name>
    <dbReference type="NCBI Taxonomy" id="47500"/>
    <lineage>
        <taxon>Bacteria</taxon>
        <taxon>Bacillati</taxon>
        <taxon>Bacillota</taxon>
        <taxon>Bacilli</taxon>
        <taxon>Bacillales</taxon>
        <taxon>Paenibacillaceae</taxon>
        <taxon>Aneurinibacillus group</taxon>
        <taxon>Aneurinibacillus</taxon>
    </lineage>
</organism>
<feature type="coiled-coil region" evidence="1">
    <location>
        <begin position="138"/>
        <end position="165"/>
    </location>
</feature>
<dbReference type="InterPro" id="IPR015947">
    <property type="entry name" value="PUA-like_sf"/>
</dbReference>
<dbReference type="Pfam" id="PF12961">
    <property type="entry name" value="DUF3850"/>
    <property type="match status" value="1"/>
</dbReference>
<dbReference type="EMBL" id="FNED01000074">
    <property type="protein sequence ID" value="SDK57222.1"/>
    <property type="molecule type" value="Genomic_DNA"/>
</dbReference>
<dbReference type="AlphaFoldDB" id="A0A1G9D007"/>